<dbReference type="CDD" id="cd00452">
    <property type="entry name" value="KDPG_aldolase"/>
    <property type="match status" value="1"/>
</dbReference>
<organism evidence="6 7">
    <name type="scientific">Pseudochryseolinea flava</name>
    <dbReference type="NCBI Taxonomy" id="2059302"/>
    <lineage>
        <taxon>Bacteria</taxon>
        <taxon>Pseudomonadati</taxon>
        <taxon>Bacteroidota</taxon>
        <taxon>Cytophagia</taxon>
        <taxon>Cytophagales</taxon>
        <taxon>Fulvivirgaceae</taxon>
        <taxon>Pseudochryseolinea</taxon>
    </lineage>
</organism>
<keyword evidence="4" id="KW-0456">Lyase</keyword>
<dbReference type="InterPro" id="IPR000887">
    <property type="entry name" value="Aldlse_KDPG_KHG"/>
</dbReference>
<evidence type="ECO:0000256" key="2">
    <source>
        <dbReference type="ARBA" id="ARBA00006906"/>
    </source>
</evidence>
<dbReference type="SUPFAM" id="SSF51569">
    <property type="entry name" value="Aldolase"/>
    <property type="match status" value="1"/>
</dbReference>
<dbReference type="PANTHER" id="PTHR30246:SF1">
    <property type="entry name" value="2-DEHYDRO-3-DEOXY-6-PHOSPHOGALACTONATE ALDOLASE-RELATED"/>
    <property type="match status" value="1"/>
</dbReference>
<dbReference type="Proteomes" id="UP000251889">
    <property type="component" value="Unassembled WGS sequence"/>
</dbReference>
<evidence type="ECO:0000256" key="5">
    <source>
        <dbReference type="ARBA" id="ARBA00023277"/>
    </source>
</evidence>
<comment type="caution">
    <text evidence="6">The sequence shown here is derived from an EMBL/GenBank/DDBJ whole genome shotgun (WGS) entry which is preliminary data.</text>
</comment>
<evidence type="ECO:0008006" key="8">
    <source>
        <dbReference type="Google" id="ProtNLM"/>
    </source>
</evidence>
<evidence type="ECO:0000256" key="4">
    <source>
        <dbReference type="ARBA" id="ARBA00023239"/>
    </source>
</evidence>
<evidence type="ECO:0000256" key="1">
    <source>
        <dbReference type="ARBA" id="ARBA00004761"/>
    </source>
</evidence>
<sequence length="253" mass="28562">MYTLLNHNYTQSTDFINLNHKSYMMPPASELVTSLRKTGLIPVFSHLEVDLLVRIVDLAYRCGVKVFEFTHLRDNRGLRLFQYLKEQMEQHHDLILGVGTVLDATMTERYLNVGAQFIASPFMRDDMAAMCNARHVPWMPGCSTLAEILQARELGAQIISVLPGNVLGAEFIAPITKEHKDILLIPSGGLDTTAANLKKWFEANALCVKLGTSLFPRETIAMRDYHRIESNILNTMKTIRQVKSSINTLNQIS</sequence>
<dbReference type="AlphaFoldDB" id="A0A364Y2P4"/>
<dbReference type="EMBL" id="QMFY01000008">
    <property type="protein sequence ID" value="RAW00046.1"/>
    <property type="molecule type" value="Genomic_DNA"/>
</dbReference>
<proteinExistence type="inferred from homology"/>
<comment type="subunit">
    <text evidence="3">Homotrimer.</text>
</comment>
<keyword evidence="5" id="KW-0119">Carbohydrate metabolism</keyword>
<name>A0A364Y2P4_9BACT</name>
<gene>
    <name evidence="6" type="ORF">DQQ10_15955</name>
</gene>
<dbReference type="Pfam" id="PF01081">
    <property type="entry name" value="Aldolase"/>
    <property type="match status" value="1"/>
</dbReference>
<evidence type="ECO:0000256" key="3">
    <source>
        <dbReference type="ARBA" id="ARBA00011233"/>
    </source>
</evidence>
<dbReference type="Gene3D" id="3.20.20.70">
    <property type="entry name" value="Aldolase class I"/>
    <property type="match status" value="1"/>
</dbReference>
<keyword evidence="7" id="KW-1185">Reference proteome</keyword>
<dbReference type="GO" id="GO:0016829">
    <property type="term" value="F:lyase activity"/>
    <property type="evidence" value="ECO:0007669"/>
    <property type="project" value="UniProtKB-KW"/>
</dbReference>
<comment type="pathway">
    <text evidence="1">Carbohydrate acid metabolism.</text>
</comment>
<dbReference type="OrthoDB" id="9802667at2"/>
<comment type="similarity">
    <text evidence="2">Belongs to the KHG/KDPG aldolase family.</text>
</comment>
<evidence type="ECO:0000313" key="7">
    <source>
        <dbReference type="Proteomes" id="UP000251889"/>
    </source>
</evidence>
<protein>
    <recommendedName>
        <fullName evidence="8">Bifunctional 4-hydroxy-2-oxoglutarate aldolase/2-dehydro-3-deoxy-phosphogluconate aldolase</fullName>
    </recommendedName>
</protein>
<dbReference type="InterPro" id="IPR013785">
    <property type="entry name" value="Aldolase_TIM"/>
</dbReference>
<reference evidence="6 7" key="1">
    <citation type="submission" date="2018-06" db="EMBL/GenBank/DDBJ databases">
        <title>Chryseolinea flavus sp. nov., a member of the phylum Bacteroidetes isolated from soil.</title>
        <authorList>
            <person name="Li Y."/>
            <person name="Wang J."/>
        </authorList>
    </citation>
    <scope>NUCLEOTIDE SEQUENCE [LARGE SCALE GENOMIC DNA]</scope>
    <source>
        <strain evidence="6 7">SDU1-6</strain>
    </source>
</reference>
<dbReference type="PANTHER" id="PTHR30246">
    <property type="entry name" value="2-KETO-3-DEOXY-6-PHOSPHOGLUCONATE ALDOLASE"/>
    <property type="match status" value="1"/>
</dbReference>
<evidence type="ECO:0000313" key="6">
    <source>
        <dbReference type="EMBL" id="RAW00046.1"/>
    </source>
</evidence>
<accession>A0A364Y2P4</accession>